<dbReference type="EMBL" id="LWBR01000056">
    <property type="protein sequence ID" value="KZN95378.1"/>
    <property type="molecule type" value="Genomic_DNA"/>
</dbReference>
<protein>
    <submittedName>
        <fullName evidence="1">Uncharacterized protein</fullName>
    </submittedName>
</protein>
<proteinExistence type="predicted"/>
<name>A0A165WVJ6_9BACI</name>
<dbReference type="RefSeq" id="WP_063388957.1">
    <property type="nucleotide sequence ID" value="NZ_LWBR01000056.1"/>
</dbReference>
<dbReference type="OrthoDB" id="2237387at2"/>
<evidence type="ECO:0000313" key="1">
    <source>
        <dbReference type="EMBL" id="KZN95378.1"/>
    </source>
</evidence>
<gene>
    <name evidence="1" type="ORF">AZI98_14380</name>
</gene>
<evidence type="ECO:0000313" key="2">
    <source>
        <dbReference type="Proteomes" id="UP000076476"/>
    </source>
</evidence>
<dbReference type="AlphaFoldDB" id="A0A165WVJ6"/>
<sequence length="79" mass="9329">MTRAEYENKIKELGIDLEELNIVIGRKTNVPFSTGCYFEGDNWILYNVDERQNFSIIERGNENQIFKFLYMITMGKIGR</sequence>
<organism evidence="1 2">
    <name type="scientific">Aeribacillus pallidus</name>
    <dbReference type="NCBI Taxonomy" id="33936"/>
    <lineage>
        <taxon>Bacteria</taxon>
        <taxon>Bacillati</taxon>
        <taxon>Bacillota</taxon>
        <taxon>Bacilli</taxon>
        <taxon>Bacillales</taxon>
        <taxon>Bacillaceae</taxon>
        <taxon>Aeribacillus</taxon>
    </lineage>
</organism>
<accession>A0A165WVJ6</accession>
<comment type="caution">
    <text evidence="1">The sequence shown here is derived from an EMBL/GenBank/DDBJ whole genome shotgun (WGS) entry which is preliminary data.</text>
</comment>
<reference evidence="1 2" key="1">
    <citation type="submission" date="2016-04" db="EMBL/GenBank/DDBJ databases">
        <title>Draft genome sequence of Aeribacillus pallidus 8m3 from petroleum reservoir.</title>
        <authorList>
            <person name="Poltaraus A.B."/>
            <person name="Nazina T.N."/>
            <person name="Tourova T.P."/>
            <person name="Malakho S.M."/>
            <person name="Korshunova A.V."/>
            <person name="Sokolova D.S."/>
        </authorList>
    </citation>
    <scope>NUCLEOTIDE SEQUENCE [LARGE SCALE GENOMIC DNA]</scope>
    <source>
        <strain evidence="1 2">8m3</strain>
    </source>
</reference>
<dbReference type="Proteomes" id="UP000076476">
    <property type="component" value="Unassembled WGS sequence"/>
</dbReference>
<keyword evidence="2" id="KW-1185">Reference proteome</keyword>
<dbReference type="STRING" id="33936.AZI98_14380"/>